<dbReference type="PROSITE" id="PS52004">
    <property type="entry name" value="KS3_2"/>
    <property type="match status" value="1"/>
</dbReference>
<dbReference type="PANTHER" id="PTHR11712">
    <property type="entry name" value="POLYKETIDE SYNTHASE-RELATED"/>
    <property type="match status" value="1"/>
</dbReference>
<dbReference type="SMART" id="SM00825">
    <property type="entry name" value="PKS_KS"/>
    <property type="match status" value="1"/>
</dbReference>
<dbReference type="InterPro" id="IPR016039">
    <property type="entry name" value="Thiolase-like"/>
</dbReference>
<dbReference type="GO" id="GO:0006633">
    <property type="term" value="P:fatty acid biosynthetic process"/>
    <property type="evidence" value="ECO:0007669"/>
    <property type="project" value="TreeGrafter"/>
</dbReference>
<dbReference type="SUPFAM" id="SSF53901">
    <property type="entry name" value="Thiolase-like"/>
    <property type="match status" value="2"/>
</dbReference>
<evidence type="ECO:0000256" key="3">
    <source>
        <dbReference type="RuleBase" id="RU003694"/>
    </source>
</evidence>
<evidence type="ECO:0000259" key="4">
    <source>
        <dbReference type="PROSITE" id="PS52004"/>
    </source>
</evidence>
<dbReference type="Pfam" id="PF00109">
    <property type="entry name" value="ketoacyl-synt"/>
    <property type="match status" value="1"/>
</dbReference>
<dbReference type="InterPro" id="IPR000794">
    <property type="entry name" value="Beta-ketoacyl_synthase"/>
</dbReference>
<evidence type="ECO:0000313" key="5">
    <source>
        <dbReference type="EMBL" id="RJG02748.1"/>
    </source>
</evidence>
<gene>
    <name evidence="5" type="ORF">D3878_15135</name>
</gene>
<feature type="domain" description="Ketosynthase family 3 (KS3)" evidence="4">
    <location>
        <begin position="1"/>
        <end position="391"/>
    </location>
</feature>
<dbReference type="EMBL" id="QYUQ01000002">
    <property type="protein sequence ID" value="RJG02748.1"/>
    <property type="molecule type" value="Genomic_DNA"/>
</dbReference>
<protein>
    <submittedName>
        <fullName evidence="5">Beta-ketoacyl-ACP synthase</fullName>
    </submittedName>
</protein>
<dbReference type="Proteomes" id="UP000266327">
    <property type="component" value="Unassembled WGS sequence"/>
</dbReference>
<reference evidence="6" key="1">
    <citation type="submission" date="2018-09" db="EMBL/GenBank/DDBJ databases">
        <authorList>
            <person name="Zhu H."/>
        </authorList>
    </citation>
    <scope>NUCLEOTIDE SEQUENCE [LARGE SCALE GENOMIC DNA]</scope>
    <source>
        <strain evidence="6">K1S02-23</strain>
    </source>
</reference>
<dbReference type="GO" id="GO:0004315">
    <property type="term" value="F:3-oxoacyl-[acyl-carrier-protein] synthase activity"/>
    <property type="evidence" value="ECO:0007669"/>
    <property type="project" value="TreeGrafter"/>
</dbReference>
<dbReference type="RefSeq" id="WP_119786249.1">
    <property type="nucleotide sequence ID" value="NZ_QYUQ01000002.1"/>
</dbReference>
<organism evidence="5 6">
    <name type="scientific">Noviherbaspirillum sedimenti</name>
    <dbReference type="NCBI Taxonomy" id="2320865"/>
    <lineage>
        <taxon>Bacteria</taxon>
        <taxon>Pseudomonadati</taxon>
        <taxon>Pseudomonadota</taxon>
        <taxon>Betaproteobacteria</taxon>
        <taxon>Burkholderiales</taxon>
        <taxon>Oxalobacteraceae</taxon>
        <taxon>Noviherbaspirillum</taxon>
    </lineage>
</organism>
<evidence type="ECO:0000256" key="1">
    <source>
        <dbReference type="ARBA" id="ARBA00008467"/>
    </source>
</evidence>
<dbReference type="OrthoDB" id="9808669at2"/>
<proteinExistence type="inferred from homology"/>
<accession>A0A3A3G2N6</accession>
<dbReference type="NCBIfam" id="NF006618">
    <property type="entry name" value="PRK09185.1"/>
    <property type="match status" value="1"/>
</dbReference>
<comment type="similarity">
    <text evidence="1 3">Belongs to the thiolase-like superfamily. Beta-ketoacyl-ACP synthases family.</text>
</comment>
<dbReference type="InterPro" id="IPR020841">
    <property type="entry name" value="PKS_Beta-ketoAc_synthase_dom"/>
</dbReference>
<keyword evidence="6" id="KW-1185">Reference proteome</keyword>
<dbReference type="PANTHER" id="PTHR11712:SF320">
    <property type="entry name" value="BETA-KETOACYL SYNTHASE"/>
    <property type="match status" value="1"/>
</dbReference>
<dbReference type="InterPro" id="IPR014030">
    <property type="entry name" value="Ketoacyl_synth_N"/>
</dbReference>
<comment type="caution">
    <text evidence="5">The sequence shown here is derived from an EMBL/GenBank/DDBJ whole genome shotgun (WGS) entry which is preliminary data.</text>
</comment>
<keyword evidence="2 3" id="KW-0808">Transferase</keyword>
<name>A0A3A3G2N6_9BURK</name>
<dbReference type="InterPro" id="IPR014031">
    <property type="entry name" value="Ketoacyl_synth_C"/>
</dbReference>
<dbReference type="Gene3D" id="3.40.47.10">
    <property type="match status" value="2"/>
</dbReference>
<dbReference type="GO" id="GO:0005829">
    <property type="term" value="C:cytosol"/>
    <property type="evidence" value="ECO:0007669"/>
    <property type="project" value="TreeGrafter"/>
</dbReference>
<sequence>MIYLNQLGIICAAGDSRHEVRRRVFAAAQSGIMPTERHSPGRVLPLGCVDAPLPAFEHLPPRERSRNNRLALAALAQIREEVDAAISRFGADRIGIVLGTSTSGIAESEAALREHAASGKLPGHYHYGQQELGSSASMLAAVLGTGGPAYVHSTACASSAKALASAARLLNMGVCDAVIAGGVDSLCAFTVAGFAALESVSEARCNPLSANRNGINIGEGAALFLMTREPATVSLCGWGESSDAHHMSAPDPSGKGASTAIEKALARAGIGPAQIDYINLHGTATPQNDAMESRAVHALFGDAVAVSSTKPFTGHALGAAGAIEAALCWLAMQDDNPEGVLPPHLWDGARDPVLPELNTVAPGARLGRPLDWAMSNSFAFGGANAALVFGRS</sequence>
<dbReference type="CDD" id="cd00834">
    <property type="entry name" value="KAS_I_II"/>
    <property type="match status" value="1"/>
</dbReference>
<evidence type="ECO:0000256" key="2">
    <source>
        <dbReference type="ARBA" id="ARBA00022679"/>
    </source>
</evidence>
<dbReference type="Pfam" id="PF02801">
    <property type="entry name" value="Ketoacyl-synt_C"/>
    <property type="match status" value="1"/>
</dbReference>
<dbReference type="AlphaFoldDB" id="A0A3A3G2N6"/>
<evidence type="ECO:0000313" key="6">
    <source>
        <dbReference type="Proteomes" id="UP000266327"/>
    </source>
</evidence>